<accession>A0A8I0G982</accession>
<proteinExistence type="predicted"/>
<dbReference type="InterPro" id="IPR036986">
    <property type="entry name" value="S4_RNA-bd_sf"/>
</dbReference>
<dbReference type="Gene3D" id="3.10.290.10">
    <property type="entry name" value="RNA-binding S4 domain"/>
    <property type="match status" value="1"/>
</dbReference>
<name>A0A8I0G982_9ACTO</name>
<dbReference type="Proteomes" id="UP000627538">
    <property type="component" value="Unassembled WGS sequence"/>
</dbReference>
<evidence type="ECO:0000313" key="3">
    <source>
        <dbReference type="Proteomes" id="UP000627538"/>
    </source>
</evidence>
<gene>
    <name evidence="2" type="ORF">H8R10_08320</name>
</gene>
<dbReference type="GO" id="GO:0003723">
    <property type="term" value="F:RNA binding"/>
    <property type="evidence" value="ECO:0007669"/>
    <property type="project" value="UniProtKB-KW"/>
</dbReference>
<keyword evidence="3" id="KW-1185">Reference proteome</keyword>
<dbReference type="EMBL" id="JACRUO010000003">
    <property type="protein sequence ID" value="MBD3690227.1"/>
    <property type="molecule type" value="Genomic_DNA"/>
</dbReference>
<dbReference type="Pfam" id="PF13275">
    <property type="entry name" value="S4_2"/>
    <property type="match status" value="1"/>
</dbReference>
<sequence length="76" mass="7772">MSEILTLPVRCPIKLGQLLKLSGLVEDGAEAGVAIASGDVSVDGEVVTQRGRSLHAGQHVTLALPTGDVVIAVRDA</sequence>
<comment type="caution">
    <text evidence="2">The sequence shown here is derived from an EMBL/GenBank/DDBJ whole genome shotgun (WGS) entry which is preliminary data.</text>
</comment>
<organism evidence="2 3">
    <name type="scientific">Nanchangia anserum</name>
    <dbReference type="NCBI Taxonomy" id="2692125"/>
    <lineage>
        <taxon>Bacteria</taxon>
        <taxon>Bacillati</taxon>
        <taxon>Actinomycetota</taxon>
        <taxon>Actinomycetes</taxon>
        <taxon>Actinomycetales</taxon>
        <taxon>Actinomycetaceae</taxon>
        <taxon>Nanchangia</taxon>
    </lineage>
</organism>
<evidence type="ECO:0000313" key="2">
    <source>
        <dbReference type="EMBL" id="MBD3690227.1"/>
    </source>
</evidence>
<dbReference type="PROSITE" id="PS50889">
    <property type="entry name" value="S4"/>
    <property type="match status" value="1"/>
</dbReference>
<protein>
    <submittedName>
        <fullName evidence="2">RNA-binding S4 domain-containing protein</fullName>
    </submittedName>
</protein>
<reference evidence="2 3" key="1">
    <citation type="submission" date="2020-08" db="EMBL/GenBank/DDBJ databases">
        <title>Winkia gen. nov., sp. nov., isolated from faeces of the Anser albifrons in China.</title>
        <authorList>
            <person name="Liu Q."/>
        </authorList>
    </citation>
    <scope>NUCLEOTIDE SEQUENCE [LARGE SCALE GENOMIC DNA]</scope>
    <source>
        <strain evidence="2 3">C62</strain>
    </source>
</reference>
<keyword evidence="1" id="KW-0694">RNA-binding</keyword>
<dbReference type="AlphaFoldDB" id="A0A8I0G982"/>
<evidence type="ECO:0000256" key="1">
    <source>
        <dbReference type="PROSITE-ProRule" id="PRU00182"/>
    </source>
</evidence>
<dbReference type="RefSeq" id="WP_191072337.1">
    <property type="nucleotide sequence ID" value="NZ_CP060506.1"/>
</dbReference>
<dbReference type="SUPFAM" id="SSF55174">
    <property type="entry name" value="Alpha-L RNA-binding motif"/>
    <property type="match status" value="1"/>
</dbReference>